<dbReference type="PANTHER" id="PTHR43255:SF1">
    <property type="entry name" value="IRON-SULFUR-BINDING OXIDOREDUCTASE FADF-RELATED"/>
    <property type="match status" value="1"/>
</dbReference>
<dbReference type="PROSITE" id="PS00198">
    <property type="entry name" value="4FE4S_FER_1"/>
    <property type="match status" value="2"/>
</dbReference>
<keyword evidence="6" id="KW-0472">Membrane</keyword>
<evidence type="ECO:0000256" key="5">
    <source>
        <dbReference type="ARBA" id="ARBA00023014"/>
    </source>
</evidence>
<dbReference type="InterPro" id="IPR051460">
    <property type="entry name" value="HdrC_iron-sulfur_subunit"/>
</dbReference>
<evidence type="ECO:0000256" key="4">
    <source>
        <dbReference type="ARBA" id="ARBA00023004"/>
    </source>
</evidence>
<evidence type="ECO:0000256" key="6">
    <source>
        <dbReference type="SAM" id="Phobius"/>
    </source>
</evidence>
<evidence type="ECO:0000256" key="2">
    <source>
        <dbReference type="ARBA" id="ARBA00022723"/>
    </source>
</evidence>
<feature type="transmembrane region" description="Helical" evidence="6">
    <location>
        <begin position="212"/>
        <end position="235"/>
    </location>
</feature>
<keyword evidence="1" id="KW-0004">4Fe-4S</keyword>
<protein>
    <submittedName>
        <fullName evidence="8">Fe-S oxidoreductase</fullName>
    </submittedName>
</protein>
<dbReference type="EMBL" id="FYEK01000020">
    <property type="protein sequence ID" value="SNB61917.1"/>
    <property type="molecule type" value="Genomic_DNA"/>
</dbReference>
<feature type="transmembrane region" description="Helical" evidence="6">
    <location>
        <begin position="12"/>
        <end position="34"/>
    </location>
</feature>
<dbReference type="GO" id="GO:0005886">
    <property type="term" value="C:plasma membrane"/>
    <property type="evidence" value="ECO:0007669"/>
    <property type="project" value="TreeGrafter"/>
</dbReference>
<organism evidence="8 9">
    <name type="scientific">Thermoflexus hugenholtzii JAD2</name>
    <dbReference type="NCBI Taxonomy" id="877466"/>
    <lineage>
        <taxon>Bacteria</taxon>
        <taxon>Bacillati</taxon>
        <taxon>Chloroflexota</taxon>
        <taxon>Thermoflexia</taxon>
        <taxon>Thermoflexales</taxon>
        <taxon>Thermoflexaceae</taxon>
        <taxon>Thermoflexus</taxon>
    </lineage>
</organism>
<dbReference type="OrthoDB" id="9794954at2"/>
<dbReference type="InterPro" id="IPR017896">
    <property type="entry name" value="4Fe4S_Fe-S-bd"/>
</dbReference>
<evidence type="ECO:0000256" key="1">
    <source>
        <dbReference type="ARBA" id="ARBA00022485"/>
    </source>
</evidence>
<proteinExistence type="predicted"/>
<accession>A0A212QQV6</accession>
<dbReference type="Gene3D" id="1.10.1060.10">
    <property type="entry name" value="Alpha-helical ferredoxin"/>
    <property type="match status" value="1"/>
</dbReference>
<dbReference type="RefSeq" id="WP_088570680.1">
    <property type="nucleotide sequence ID" value="NZ_FYEK01000020.1"/>
</dbReference>
<feature type="transmembrane region" description="Helical" evidence="6">
    <location>
        <begin position="180"/>
        <end position="200"/>
    </location>
</feature>
<evidence type="ECO:0000313" key="8">
    <source>
        <dbReference type="EMBL" id="SNB61917.1"/>
    </source>
</evidence>
<keyword evidence="6" id="KW-0812">Transmembrane</keyword>
<dbReference type="GO" id="GO:0016491">
    <property type="term" value="F:oxidoreductase activity"/>
    <property type="evidence" value="ECO:0007669"/>
    <property type="project" value="UniProtKB-KW"/>
</dbReference>
<feature type="transmembrane region" description="Helical" evidence="6">
    <location>
        <begin position="111"/>
        <end position="135"/>
    </location>
</feature>
<dbReference type="Gene3D" id="1.20.950.20">
    <property type="entry name" value="Transmembrane di-heme cytochromes, Chain C"/>
    <property type="match status" value="1"/>
</dbReference>
<dbReference type="InterPro" id="IPR009051">
    <property type="entry name" value="Helical_ferredxn"/>
</dbReference>
<keyword evidence="5" id="KW-0411">Iron-sulfur</keyword>
<dbReference type="Pfam" id="PF13187">
    <property type="entry name" value="Fer4_9"/>
    <property type="match status" value="1"/>
</dbReference>
<dbReference type="GO" id="GO:0051539">
    <property type="term" value="F:4 iron, 4 sulfur cluster binding"/>
    <property type="evidence" value="ECO:0007669"/>
    <property type="project" value="UniProtKB-KW"/>
</dbReference>
<dbReference type="PANTHER" id="PTHR43255">
    <property type="entry name" value="IRON-SULFUR-BINDING OXIDOREDUCTASE FADF-RELATED-RELATED"/>
    <property type="match status" value="1"/>
</dbReference>
<keyword evidence="3" id="KW-0560">Oxidoreductase</keyword>
<dbReference type="FunCoup" id="A0A212QQV6">
    <property type="interactions" value="22"/>
</dbReference>
<evidence type="ECO:0000259" key="7">
    <source>
        <dbReference type="PROSITE" id="PS51379"/>
    </source>
</evidence>
<dbReference type="AlphaFoldDB" id="A0A212QQV6"/>
<sequence>MPERINLWNMPAWAQPAVYAFHALCLAIFLLSFYRRIRIWWAVGRPEMRFDRLPERLKRVLIYVLGQRRVIRDPVGGLSHASLFWGFVIFFIGTTLAFIDADLFKFLRGEIYLVYEFVLDLFTLLALIGMGVLAWRRYAARPPKLSYGRRFDLAMAWLAVLIITGWLLESFRMAVQRPPWGPASFMGWGLGQLWIAMGLGEEFLRPLHQATWAFHAALAGLTYVFIPVGFLVHIVSSTLNVFFSRMDRPNGALTPIPDLETAERLGIETLRDLTWVQLLNGEACTECGRCQAACPAYAAGTPLNPKQVVLDVRNTLHALLPPTLNPFAPIRVDEERIVLTGAVTPREALWACTTCYACVHECPVLIEHVDLIVGMRRYLTLMEGDVPASLSNTFRNTERAGNPWGQRTSRLEWAKGLDVPVMAEKGEAEVLFWVGCAGAFDPGGQRTARAIARLLQAAGVDFAVLGDEETCTAEWARRAGHEAMYVAATEAILETLRAYKFRTLLTMCPHCYNTFRNEYPQFGGRFEVVHHTEFLARLLEEGRLQPRRPVSRRLTFHDSCYLGRYNGIFDAPRHLLQRSGTELVEMARSRERGFCCGAGGAQVWMDTPQARPIHLQRLDEAIGTSPEAVAVACPFCQLMLTSAAQTRGVAERLPVRDVAEILAEAVIEP</sequence>
<evidence type="ECO:0000256" key="3">
    <source>
        <dbReference type="ARBA" id="ARBA00023002"/>
    </source>
</evidence>
<dbReference type="SUPFAM" id="SSF103501">
    <property type="entry name" value="Respiratory nitrate reductase 1 gamma chain"/>
    <property type="match status" value="1"/>
</dbReference>
<dbReference type="Pfam" id="PF02754">
    <property type="entry name" value="CCG"/>
    <property type="match status" value="2"/>
</dbReference>
<gene>
    <name evidence="8" type="ORF">SAMN02746019_00027620</name>
</gene>
<keyword evidence="9" id="KW-1185">Reference proteome</keyword>
<dbReference type="InterPro" id="IPR017900">
    <property type="entry name" value="4Fe4S_Fe_S_CS"/>
</dbReference>
<keyword evidence="6" id="KW-1133">Transmembrane helix</keyword>
<evidence type="ECO:0000313" key="9">
    <source>
        <dbReference type="Proteomes" id="UP000197025"/>
    </source>
</evidence>
<keyword evidence="2" id="KW-0479">Metal-binding</keyword>
<reference evidence="9" key="1">
    <citation type="submission" date="2017-06" db="EMBL/GenBank/DDBJ databases">
        <authorList>
            <person name="Varghese N."/>
            <person name="Submissions S."/>
        </authorList>
    </citation>
    <scope>NUCLEOTIDE SEQUENCE [LARGE SCALE GENOMIC DNA]</scope>
    <source>
        <strain evidence="9">JAD2</strain>
    </source>
</reference>
<dbReference type="InParanoid" id="A0A212QQV6"/>
<feature type="domain" description="4Fe-4S ferredoxin-type" evidence="7">
    <location>
        <begin position="275"/>
        <end position="304"/>
    </location>
</feature>
<keyword evidence="4" id="KW-0408">Iron</keyword>
<dbReference type="GO" id="GO:0046872">
    <property type="term" value="F:metal ion binding"/>
    <property type="evidence" value="ECO:0007669"/>
    <property type="project" value="UniProtKB-KW"/>
</dbReference>
<dbReference type="SUPFAM" id="SSF46548">
    <property type="entry name" value="alpha-helical ferredoxin"/>
    <property type="match status" value="1"/>
</dbReference>
<name>A0A212QQV6_9CHLR</name>
<feature type="transmembrane region" description="Helical" evidence="6">
    <location>
        <begin position="147"/>
        <end position="168"/>
    </location>
</feature>
<feature type="transmembrane region" description="Helical" evidence="6">
    <location>
        <begin position="78"/>
        <end position="99"/>
    </location>
</feature>
<dbReference type="PROSITE" id="PS51379">
    <property type="entry name" value="4FE4S_FER_2"/>
    <property type="match status" value="1"/>
</dbReference>
<dbReference type="InterPro" id="IPR036197">
    <property type="entry name" value="NarG-like_sf"/>
</dbReference>
<dbReference type="Proteomes" id="UP000197025">
    <property type="component" value="Unassembled WGS sequence"/>
</dbReference>
<dbReference type="InterPro" id="IPR004017">
    <property type="entry name" value="Cys_rich_dom"/>
</dbReference>